<evidence type="ECO:0000313" key="1">
    <source>
        <dbReference type="EMBL" id="RBP74774.1"/>
    </source>
</evidence>
<dbReference type="RefSeq" id="WP_181778572.1">
    <property type="nucleotide sequence ID" value="NZ_QNSB01000001.1"/>
</dbReference>
<protein>
    <submittedName>
        <fullName evidence="1">Uncharacterized protein</fullName>
    </submittedName>
</protein>
<gene>
    <name evidence="1" type="ORF">DFO65_101500</name>
</gene>
<accession>A0A366INX9</accession>
<reference evidence="1 2" key="1">
    <citation type="submission" date="2018-06" db="EMBL/GenBank/DDBJ databases">
        <title>Freshwater and sediment microbial communities from various areas in North America, analyzing microbe dynamics in response to fracking.</title>
        <authorList>
            <person name="Lamendella R."/>
        </authorList>
    </citation>
    <scope>NUCLEOTIDE SEQUENCE [LARGE SCALE GENOMIC DNA]</scope>
    <source>
        <strain evidence="1 2">3b_TX</strain>
    </source>
</reference>
<organism evidence="1 2">
    <name type="scientific">Brevibacterium celere</name>
    <dbReference type="NCBI Taxonomy" id="225845"/>
    <lineage>
        <taxon>Bacteria</taxon>
        <taxon>Bacillati</taxon>
        <taxon>Actinomycetota</taxon>
        <taxon>Actinomycetes</taxon>
        <taxon>Micrococcales</taxon>
        <taxon>Brevibacteriaceae</taxon>
        <taxon>Brevibacterium</taxon>
    </lineage>
</organism>
<dbReference type="Proteomes" id="UP000253509">
    <property type="component" value="Unassembled WGS sequence"/>
</dbReference>
<dbReference type="AlphaFoldDB" id="A0A366INX9"/>
<sequence length="53" mass="5859">MIRTDQEEALAVFDYGDEFGRDRFTEEWALDGLTLGLAIVATRPPAATATEEV</sequence>
<evidence type="ECO:0000313" key="2">
    <source>
        <dbReference type="Proteomes" id="UP000253509"/>
    </source>
</evidence>
<comment type="caution">
    <text evidence="1">The sequence shown here is derived from an EMBL/GenBank/DDBJ whole genome shotgun (WGS) entry which is preliminary data.</text>
</comment>
<name>A0A366INX9_9MICO</name>
<keyword evidence="2" id="KW-1185">Reference proteome</keyword>
<proteinExistence type="predicted"/>
<dbReference type="EMBL" id="QNSB01000001">
    <property type="protein sequence ID" value="RBP74774.1"/>
    <property type="molecule type" value="Genomic_DNA"/>
</dbReference>